<dbReference type="SMART" id="SM00919">
    <property type="entry name" value="Malic_M"/>
    <property type="match status" value="1"/>
</dbReference>
<evidence type="ECO:0000313" key="10">
    <source>
        <dbReference type="EMBL" id="CAE0061002.1"/>
    </source>
</evidence>
<evidence type="ECO:0000259" key="8">
    <source>
        <dbReference type="SMART" id="SM00919"/>
    </source>
</evidence>
<keyword evidence="7" id="KW-0560">Oxidoreductase</keyword>
<dbReference type="InterPro" id="IPR012302">
    <property type="entry name" value="Malic_NAD-bd"/>
</dbReference>
<feature type="binding site" evidence="5">
    <location>
        <position position="451"/>
    </location>
    <ligand>
        <name>(S)-malate</name>
        <dbReference type="ChEBI" id="CHEBI:15589"/>
    </ligand>
</feature>
<dbReference type="Pfam" id="PF03949">
    <property type="entry name" value="Malic_M"/>
    <property type="match status" value="1"/>
</dbReference>
<dbReference type="EMBL" id="HBHW01037802">
    <property type="protein sequence ID" value="CAE0061002.1"/>
    <property type="molecule type" value="Transcribed_RNA"/>
</dbReference>
<evidence type="ECO:0000256" key="1">
    <source>
        <dbReference type="ARBA" id="ARBA00001936"/>
    </source>
</evidence>
<comment type="cofactor">
    <cofactor evidence="1">
        <name>Mn(2+)</name>
        <dbReference type="ChEBI" id="CHEBI:29035"/>
    </cofactor>
</comment>
<feature type="domain" description="Malic enzyme NAD-binding" evidence="8">
    <location>
        <begin position="306"/>
        <end position="565"/>
    </location>
</feature>
<dbReference type="PIRSF" id="PIRSF000106">
    <property type="entry name" value="ME"/>
    <property type="match status" value="1"/>
</dbReference>
<accession>A0A7S3EKR0</accession>
<evidence type="ECO:0000256" key="2">
    <source>
        <dbReference type="ARBA" id="ARBA00008785"/>
    </source>
</evidence>
<dbReference type="GO" id="GO:0046872">
    <property type="term" value="F:metal ion binding"/>
    <property type="evidence" value="ECO:0007669"/>
    <property type="project" value="UniProtKB-KW"/>
</dbReference>
<feature type="binding site" evidence="6">
    <location>
        <position position="305"/>
    </location>
    <ligand>
        <name>a divalent metal cation</name>
        <dbReference type="ChEBI" id="CHEBI:60240"/>
    </ligand>
</feature>
<feature type="active site" description="Proton acceptor" evidence="4">
    <location>
        <position position="209"/>
    </location>
</feature>
<dbReference type="FunFam" id="3.40.50.720:FF:000635">
    <property type="entry name" value="NADP-dependent malic enzyme"/>
    <property type="match status" value="1"/>
</dbReference>
<dbReference type="SUPFAM" id="SSF51735">
    <property type="entry name" value="NAD(P)-binding Rossmann-fold domains"/>
    <property type="match status" value="1"/>
</dbReference>
<dbReference type="Gene3D" id="3.40.50.10380">
    <property type="entry name" value="Malic enzyme, N-terminal domain"/>
    <property type="match status" value="1"/>
</dbReference>
<dbReference type="NCBIfam" id="NF010052">
    <property type="entry name" value="PRK13529.1"/>
    <property type="match status" value="1"/>
</dbReference>
<dbReference type="InterPro" id="IPR012301">
    <property type="entry name" value="Malic_N_dom"/>
</dbReference>
<dbReference type="InterPro" id="IPR036291">
    <property type="entry name" value="NAD(P)-bd_dom_sf"/>
</dbReference>
<evidence type="ECO:0000256" key="7">
    <source>
        <dbReference type="RuleBase" id="RU003426"/>
    </source>
</evidence>
<dbReference type="GO" id="GO:0006108">
    <property type="term" value="P:malate metabolic process"/>
    <property type="evidence" value="ECO:0007669"/>
    <property type="project" value="TreeGrafter"/>
</dbReference>
<sequence length="589" mass="65002">MLFVGSIKAGSVNCLSGLRGGRRVEALIKPIRSCQYRRSSMTMMSMNKRGHELLKEPSANKGTAFTEGERASKGLDGLLPPRVVSQDTQVQRHIEYIRHFDNMLDKYVYLMGILGRNEKLFFQIVMSNLMELMPVIYTPTVGEACQKFGKVFGGARGMWLSIKQHKGKIRETLQNWPEDDVRVIVVSDGERILGLGDLGAWGMGIPIGKLLLYNACGGVDPKYCLPVVLDNGCNTPALRNDPQYFGEDIDRVRGTEYDEFVDEFIQAVQARWSPQTLIQFEDFANVNAARLLEEYMFKCCCFNDDIQGTASVALAGIFGALRMPGVENDLSKHRFLFYGAGSAGIGIADLIAEELVTNMGMDLTTAKKICWFVDSKGLIYSGRHALTKEKEKYAHEKDFEVPEGATLFDIVKIIKPTAIIGVSTIPQSFTEEIINFLSETVERPIVFALSNPTSKAECTAEQAYKFSNGKAVFSSGSPFDPVTLDDGQYFVPGQGNNAYVFPGVGLGISVGGCKHVTNAMFLESAKTLASLCTEEHLKVGSVYPPISEVQDISAHIAVATCKQAEKEGLATRPVPSFEEVRKVFYHPNY</sequence>
<protein>
    <recommendedName>
        <fullName evidence="7">Malic enzyme</fullName>
    </recommendedName>
</protein>
<dbReference type="InterPro" id="IPR001891">
    <property type="entry name" value="Malic_OxRdtase"/>
</dbReference>
<dbReference type="InterPro" id="IPR015884">
    <property type="entry name" value="Malic_enzyme_CS"/>
</dbReference>
<dbReference type="InterPro" id="IPR037062">
    <property type="entry name" value="Malic_N_dom_sf"/>
</dbReference>
<feature type="binding site" evidence="5">
    <location>
        <position position="496"/>
    </location>
    <ligand>
        <name>(S)-malate</name>
        <dbReference type="ChEBI" id="CHEBI:15589"/>
    </ligand>
</feature>
<feature type="binding site" evidence="6">
    <location>
        <position position="281"/>
    </location>
    <ligand>
        <name>a divalent metal cation</name>
        <dbReference type="ChEBI" id="CHEBI:60240"/>
    </ligand>
</feature>
<dbReference type="GO" id="GO:0004473">
    <property type="term" value="F:malate dehydrogenase (decarboxylating) (NADP+) activity"/>
    <property type="evidence" value="ECO:0007669"/>
    <property type="project" value="TreeGrafter"/>
</dbReference>
<feature type="active site" description="Proton donor" evidence="4">
    <location>
        <position position="137"/>
    </location>
</feature>
<dbReference type="SUPFAM" id="SSF53223">
    <property type="entry name" value="Aminoacid dehydrogenase-like, N-terminal domain"/>
    <property type="match status" value="1"/>
</dbReference>
<feature type="binding site" evidence="5">
    <location>
        <position position="191"/>
    </location>
    <ligand>
        <name>(S)-malate</name>
        <dbReference type="ChEBI" id="CHEBI:15589"/>
    </ligand>
</feature>
<evidence type="ECO:0000256" key="5">
    <source>
        <dbReference type="PIRSR" id="PIRSR000106-2"/>
    </source>
</evidence>
<evidence type="ECO:0000256" key="4">
    <source>
        <dbReference type="PIRSR" id="PIRSR000106-1"/>
    </source>
</evidence>
<dbReference type="PROSITE" id="PS00331">
    <property type="entry name" value="MALIC_ENZYMES"/>
    <property type="match status" value="1"/>
</dbReference>
<evidence type="ECO:0000259" key="9">
    <source>
        <dbReference type="SMART" id="SM01274"/>
    </source>
</evidence>
<dbReference type="Gene3D" id="3.40.50.720">
    <property type="entry name" value="NAD(P)-binding Rossmann-like Domain"/>
    <property type="match status" value="1"/>
</dbReference>
<dbReference type="PANTHER" id="PTHR23406">
    <property type="entry name" value="MALIC ENZYME-RELATED"/>
    <property type="match status" value="1"/>
</dbReference>
<organism evidence="10">
    <name type="scientific">Rhodosorus marinus</name>
    <dbReference type="NCBI Taxonomy" id="101924"/>
    <lineage>
        <taxon>Eukaryota</taxon>
        <taxon>Rhodophyta</taxon>
        <taxon>Stylonematophyceae</taxon>
        <taxon>Stylonematales</taxon>
        <taxon>Stylonemataceae</taxon>
        <taxon>Rhodosorus</taxon>
    </lineage>
</organism>
<dbReference type="SMART" id="SM01274">
    <property type="entry name" value="malic"/>
    <property type="match status" value="1"/>
</dbReference>
<reference evidence="10" key="1">
    <citation type="submission" date="2021-01" db="EMBL/GenBank/DDBJ databases">
        <authorList>
            <person name="Corre E."/>
            <person name="Pelletier E."/>
            <person name="Niang G."/>
            <person name="Scheremetjew M."/>
            <person name="Finn R."/>
            <person name="Kale V."/>
            <person name="Holt S."/>
            <person name="Cochrane G."/>
            <person name="Meng A."/>
            <person name="Brown T."/>
            <person name="Cohen L."/>
        </authorList>
    </citation>
    <scope>NUCLEOTIDE SEQUENCE</scope>
    <source>
        <strain evidence="10">CCMP 769</strain>
    </source>
</reference>
<dbReference type="GO" id="GO:0051287">
    <property type="term" value="F:NAD binding"/>
    <property type="evidence" value="ECO:0007669"/>
    <property type="project" value="InterPro"/>
</dbReference>
<dbReference type="PRINTS" id="PR00072">
    <property type="entry name" value="MALOXRDTASE"/>
</dbReference>
<keyword evidence="3 6" id="KW-0479">Metal-binding</keyword>
<dbReference type="InterPro" id="IPR046346">
    <property type="entry name" value="Aminoacid_DH-like_N_sf"/>
</dbReference>
<comment type="similarity">
    <text evidence="2 7">Belongs to the malic enzymes family.</text>
</comment>
<feature type="binding site" evidence="6">
    <location>
        <position position="282"/>
    </location>
    <ligand>
        <name>a divalent metal cation</name>
        <dbReference type="ChEBI" id="CHEBI:60240"/>
    </ligand>
</feature>
<proteinExistence type="inferred from homology"/>
<evidence type="ECO:0000256" key="3">
    <source>
        <dbReference type="ARBA" id="ARBA00022723"/>
    </source>
</evidence>
<dbReference type="AlphaFoldDB" id="A0A7S3EKR0"/>
<comment type="cofactor">
    <cofactor evidence="6">
        <name>Mg(2+)</name>
        <dbReference type="ChEBI" id="CHEBI:18420"/>
    </cofactor>
    <cofactor evidence="6">
        <name>Mn(2+)</name>
        <dbReference type="ChEBI" id="CHEBI:29035"/>
    </cofactor>
    <text evidence="6">Divalent metal cations. Prefers magnesium or manganese.</text>
</comment>
<dbReference type="CDD" id="cd05312">
    <property type="entry name" value="NAD_bind_1_malic_enz"/>
    <property type="match status" value="1"/>
</dbReference>
<dbReference type="PANTHER" id="PTHR23406:SF90">
    <property type="entry name" value="MALIC ENZYME-RELATED"/>
    <property type="match status" value="1"/>
</dbReference>
<name>A0A7S3EKR0_9RHOD</name>
<feature type="domain" description="Malic enzyme N-terminal" evidence="9">
    <location>
        <begin position="114"/>
        <end position="296"/>
    </location>
</feature>
<gene>
    <name evidence="10" type="ORF">RMAR00112_LOCUS29068</name>
</gene>
<evidence type="ECO:0000256" key="6">
    <source>
        <dbReference type="PIRSR" id="PIRSR000106-3"/>
    </source>
</evidence>
<dbReference type="Pfam" id="PF00390">
    <property type="entry name" value="malic"/>
    <property type="match status" value="1"/>
</dbReference>